<keyword evidence="3" id="KW-1185">Reference proteome</keyword>
<reference evidence="2 3" key="1">
    <citation type="journal article" date="2017" name="Arch. Microbiol.">
        <title>Mariprofundus micogutta sp. nov., a novel iron-oxidizing zetaproteobacterium isolated from a deep-sea hydrothermal field at the Bayonnaise knoll of the Izu-Ogasawara arc, and a description of Mariprofundales ord. nov. and Zetaproteobacteria classis nov.</title>
        <authorList>
            <person name="Makita H."/>
            <person name="Tanaka E."/>
            <person name="Mitsunobu S."/>
            <person name="Miyazaki M."/>
            <person name="Nunoura T."/>
            <person name="Uematsu K."/>
            <person name="Takaki Y."/>
            <person name="Nishi S."/>
            <person name="Shimamura S."/>
            <person name="Takai K."/>
        </authorList>
    </citation>
    <scope>NUCLEOTIDE SEQUENCE [LARGE SCALE GENOMIC DNA]</scope>
    <source>
        <strain evidence="2 3">ET2</strain>
    </source>
</reference>
<name>A0A1L8CJL6_9PROT</name>
<gene>
    <name evidence="2" type="ORF">MMIC_P0008</name>
</gene>
<proteinExistence type="predicted"/>
<accession>A0A1L8CJL6</accession>
<dbReference type="EMBL" id="BDFD01000001">
    <property type="protein sequence ID" value="GAV19080.1"/>
    <property type="molecule type" value="Genomic_DNA"/>
</dbReference>
<dbReference type="AlphaFoldDB" id="A0A1L8CJL6"/>
<feature type="compositionally biased region" description="Polar residues" evidence="1">
    <location>
        <begin position="102"/>
        <end position="124"/>
    </location>
</feature>
<dbReference type="OrthoDB" id="7991791at2"/>
<sequence>MSIDRLKKEGRLRWTTLSTITIELIGQADALAVWVFLMSRPDNWKVMPGWTREKLGIGEVRWKKAREELELLGLYQVKVVRDPNTGKLKGREIVIREESTETTESPNFGKNQSSKNSSDGENHAQITDLVSTNREKTTTAHVLLGEFSIVMDGLASDVISEVNRLLLLSSTEQQARFVAAVESGYKSARSLPAWMRSMARKAEAGELGPAVGQESDIEEQRATEIEARVQEIITDGGAGKLILLDGKPAELDDRYVRGEGFVVSLPIAVVTGRVCVSES</sequence>
<feature type="region of interest" description="Disordered" evidence="1">
    <location>
        <begin position="95"/>
        <end position="124"/>
    </location>
</feature>
<evidence type="ECO:0000256" key="1">
    <source>
        <dbReference type="SAM" id="MobiDB-lite"/>
    </source>
</evidence>
<comment type="caution">
    <text evidence="2">The sequence shown here is derived from an EMBL/GenBank/DDBJ whole genome shotgun (WGS) entry which is preliminary data.</text>
</comment>
<evidence type="ECO:0000313" key="2">
    <source>
        <dbReference type="EMBL" id="GAV19080.1"/>
    </source>
</evidence>
<evidence type="ECO:0000313" key="3">
    <source>
        <dbReference type="Proteomes" id="UP000231632"/>
    </source>
</evidence>
<dbReference type="Proteomes" id="UP000231632">
    <property type="component" value="Unassembled WGS sequence"/>
</dbReference>
<dbReference type="RefSeq" id="WP_072658286.1">
    <property type="nucleotide sequence ID" value="NZ_BDFD01000001.1"/>
</dbReference>
<organism evidence="2 3">
    <name type="scientific">Mariprofundus micogutta</name>
    <dbReference type="NCBI Taxonomy" id="1921010"/>
    <lineage>
        <taxon>Bacteria</taxon>
        <taxon>Pseudomonadati</taxon>
        <taxon>Pseudomonadota</taxon>
        <taxon>Candidatius Mariprofundia</taxon>
        <taxon>Mariprofundales</taxon>
        <taxon>Mariprofundaceae</taxon>
        <taxon>Mariprofundus</taxon>
    </lineage>
</organism>
<protein>
    <submittedName>
        <fullName evidence="2">Uncharacterized protein</fullName>
    </submittedName>
</protein>